<keyword evidence="6 13" id="KW-0441">Lipid A biosynthesis</keyword>
<evidence type="ECO:0000256" key="8">
    <source>
        <dbReference type="ARBA" id="ARBA00022741"/>
    </source>
</evidence>
<reference evidence="14 15" key="1">
    <citation type="journal article" date="2017" name="Int. J. Syst. Evol. Microbiol.">
        <title>Ramlibacter alkalitolerans sp. nov., alkali-tolerant bacterium isolated from soil of ginseng.</title>
        <authorList>
            <person name="Lee D.H."/>
            <person name="Cha C.J."/>
        </authorList>
    </citation>
    <scope>NUCLEOTIDE SEQUENCE [LARGE SCALE GENOMIC DNA]</scope>
    <source>
        <strain evidence="14 15">KACC 19305</strain>
    </source>
</reference>
<comment type="pathway">
    <text evidence="2 13">Glycolipid biosynthesis; lipid IV(A) biosynthesis; lipid IV(A) from (3R)-3-hydroxytetradecanoyl-[acyl-carrier-protein] and UDP-N-acetyl-alpha-D-glucosamine: step 6/6.</text>
</comment>
<evidence type="ECO:0000256" key="4">
    <source>
        <dbReference type="ARBA" id="ARBA00016436"/>
    </source>
</evidence>
<accession>A0ABS1JKN0</accession>
<dbReference type="EC" id="2.7.1.130" evidence="3 13"/>
<dbReference type="Pfam" id="PF02606">
    <property type="entry name" value="LpxK"/>
    <property type="match status" value="1"/>
</dbReference>
<sequence length="331" mass="36075">MSGLQRAWLRRGPVARLLWPVSLVYRAGTALHRRLYASGRRPVERLPVPVIVVGNVIAGGAGKTPVVLALLQHLRRRRVRAGVVSRGHGRSTLDCREVRPQDDPVLTGDEPLLLRRNGGLPVFVARRRAQAARALLAAYPGTQVIVSDDGLQHHALARDIEICVFDRRGIGNGLLLPAGPMREHWPRPVDLVLRDSETPGIEGHVLRRTLATEALRGDGARRRLADLRGVPVIALAGIASPEAFFDMLRAAGLTLTATYGLPDHHDFVHLPAAIPADACLLCTEKDAVKLWALRPDAWAVPLQVEIPQAFWDAFDRLLDAQLSSAHGSSPA</sequence>
<evidence type="ECO:0000256" key="7">
    <source>
        <dbReference type="ARBA" id="ARBA00022679"/>
    </source>
</evidence>
<comment type="function">
    <text evidence="1 13">Transfers the gamma-phosphate of ATP to the 4'-position of a tetraacyldisaccharide 1-phosphate intermediate (termed DS-1-P) to form tetraacyldisaccharide 1,4'-bis-phosphate (lipid IVA).</text>
</comment>
<evidence type="ECO:0000256" key="6">
    <source>
        <dbReference type="ARBA" id="ARBA00022556"/>
    </source>
</evidence>
<name>A0ABS1JKN0_9BURK</name>
<dbReference type="RefSeq" id="WP_201688021.1">
    <property type="nucleotide sequence ID" value="NZ_JAEQND010000003.1"/>
</dbReference>
<dbReference type="PANTHER" id="PTHR42724">
    <property type="entry name" value="TETRAACYLDISACCHARIDE 4'-KINASE"/>
    <property type="match status" value="1"/>
</dbReference>
<keyword evidence="15" id="KW-1185">Reference proteome</keyword>
<keyword evidence="10 13" id="KW-0067">ATP-binding</keyword>
<organism evidence="14 15">
    <name type="scientific">Ramlibacter alkalitolerans</name>
    <dbReference type="NCBI Taxonomy" id="2039631"/>
    <lineage>
        <taxon>Bacteria</taxon>
        <taxon>Pseudomonadati</taxon>
        <taxon>Pseudomonadota</taxon>
        <taxon>Betaproteobacteria</taxon>
        <taxon>Burkholderiales</taxon>
        <taxon>Comamonadaceae</taxon>
        <taxon>Ramlibacter</taxon>
    </lineage>
</organism>
<gene>
    <name evidence="13" type="primary">lpxK</name>
    <name evidence="14" type="ORF">JI746_06690</name>
</gene>
<evidence type="ECO:0000256" key="9">
    <source>
        <dbReference type="ARBA" id="ARBA00022777"/>
    </source>
</evidence>
<keyword evidence="7 13" id="KW-0808">Transferase</keyword>
<keyword evidence="9 13" id="KW-0418">Kinase</keyword>
<keyword evidence="8 13" id="KW-0547">Nucleotide-binding</keyword>
<comment type="caution">
    <text evidence="14">The sequence shown here is derived from an EMBL/GenBank/DDBJ whole genome shotgun (WGS) entry which is preliminary data.</text>
</comment>
<dbReference type="EMBL" id="JAEQND010000003">
    <property type="protein sequence ID" value="MBL0424790.1"/>
    <property type="molecule type" value="Genomic_DNA"/>
</dbReference>
<dbReference type="NCBIfam" id="TIGR00682">
    <property type="entry name" value="lpxK"/>
    <property type="match status" value="1"/>
</dbReference>
<evidence type="ECO:0000313" key="15">
    <source>
        <dbReference type="Proteomes" id="UP000622707"/>
    </source>
</evidence>
<evidence type="ECO:0000256" key="13">
    <source>
        <dbReference type="HAMAP-Rule" id="MF_00409"/>
    </source>
</evidence>
<evidence type="ECO:0000313" key="14">
    <source>
        <dbReference type="EMBL" id="MBL0424790.1"/>
    </source>
</evidence>
<evidence type="ECO:0000256" key="3">
    <source>
        <dbReference type="ARBA" id="ARBA00012071"/>
    </source>
</evidence>
<evidence type="ECO:0000256" key="1">
    <source>
        <dbReference type="ARBA" id="ARBA00002274"/>
    </source>
</evidence>
<dbReference type="Proteomes" id="UP000622707">
    <property type="component" value="Unassembled WGS sequence"/>
</dbReference>
<dbReference type="SUPFAM" id="SSF52540">
    <property type="entry name" value="P-loop containing nucleoside triphosphate hydrolases"/>
    <property type="match status" value="1"/>
</dbReference>
<proteinExistence type="inferred from homology"/>
<dbReference type="InterPro" id="IPR027417">
    <property type="entry name" value="P-loop_NTPase"/>
</dbReference>
<evidence type="ECO:0000256" key="12">
    <source>
        <dbReference type="ARBA" id="ARBA00029757"/>
    </source>
</evidence>
<keyword evidence="5 13" id="KW-0444">Lipid biosynthesis</keyword>
<evidence type="ECO:0000256" key="11">
    <source>
        <dbReference type="ARBA" id="ARBA00023098"/>
    </source>
</evidence>
<comment type="similarity">
    <text evidence="13">Belongs to the LpxK family.</text>
</comment>
<comment type="catalytic activity">
    <reaction evidence="13">
        <text>a lipid A disaccharide + ATP = a lipid IVA + ADP + H(+)</text>
        <dbReference type="Rhea" id="RHEA:67840"/>
        <dbReference type="ChEBI" id="CHEBI:15378"/>
        <dbReference type="ChEBI" id="CHEBI:30616"/>
        <dbReference type="ChEBI" id="CHEBI:176343"/>
        <dbReference type="ChEBI" id="CHEBI:176425"/>
        <dbReference type="ChEBI" id="CHEBI:456216"/>
        <dbReference type="EC" id="2.7.1.130"/>
    </reaction>
</comment>
<feature type="binding site" evidence="13">
    <location>
        <begin position="57"/>
        <end position="64"/>
    </location>
    <ligand>
        <name>ATP</name>
        <dbReference type="ChEBI" id="CHEBI:30616"/>
    </ligand>
</feature>
<keyword evidence="11 13" id="KW-0443">Lipid metabolism</keyword>
<evidence type="ECO:0000256" key="2">
    <source>
        <dbReference type="ARBA" id="ARBA00004870"/>
    </source>
</evidence>
<dbReference type="GO" id="GO:0009029">
    <property type="term" value="F:lipid-A 4'-kinase activity"/>
    <property type="evidence" value="ECO:0007669"/>
    <property type="project" value="UniProtKB-EC"/>
</dbReference>
<dbReference type="PANTHER" id="PTHR42724:SF1">
    <property type="entry name" value="TETRAACYLDISACCHARIDE 4'-KINASE, MITOCHONDRIAL-RELATED"/>
    <property type="match status" value="1"/>
</dbReference>
<evidence type="ECO:0000256" key="10">
    <source>
        <dbReference type="ARBA" id="ARBA00022840"/>
    </source>
</evidence>
<protein>
    <recommendedName>
        <fullName evidence="4 13">Tetraacyldisaccharide 4'-kinase</fullName>
        <ecNumber evidence="3 13">2.7.1.130</ecNumber>
    </recommendedName>
    <alternativeName>
        <fullName evidence="12 13">Lipid A 4'-kinase</fullName>
    </alternativeName>
</protein>
<dbReference type="HAMAP" id="MF_00409">
    <property type="entry name" value="LpxK"/>
    <property type="match status" value="1"/>
</dbReference>
<dbReference type="InterPro" id="IPR003758">
    <property type="entry name" value="LpxK"/>
</dbReference>
<evidence type="ECO:0000256" key="5">
    <source>
        <dbReference type="ARBA" id="ARBA00022516"/>
    </source>
</evidence>